<comment type="caution">
    <text evidence="1">The sequence shown here is derived from an EMBL/GenBank/DDBJ whole genome shotgun (WGS) entry which is preliminary data.</text>
</comment>
<feature type="non-terminal residue" evidence="1">
    <location>
        <position position="1"/>
    </location>
</feature>
<protein>
    <submittedName>
        <fullName evidence="1">FxLYD domain-containing protein</fullName>
    </submittedName>
</protein>
<organism evidence="1 2">
    <name type="scientific">Methylopila musalis</name>
    <dbReference type="NCBI Taxonomy" id="1134781"/>
    <lineage>
        <taxon>Bacteria</taxon>
        <taxon>Pseudomonadati</taxon>
        <taxon>Pseudomonadota</taxon>
        <taxon>Alphaproteobacteria</taxon>
        <taxon>Hyphomicrobiales</taxon>
        <taxon>Methylopilaceae</taxon>
        <taxon>Methylopila</taxon>
    </lineage>
</organism>
<reference evidence="2" key="1">
    <citation type="journal article" date="2019" name="Int. J. Syst. Evol. Microbiol.">
        <title>The Global Catalogue of Microorganisms (GCM) 10K type strain sequencing project: providing services to taxonomists for standard genome sequencing and annotation.</title>
        <authorList>
            <consortium name="The Broad Institute Genomics Platform"/>
            <consortium name="The Broad Institute Genome Sequencing Center for Infectious Disease"/>
            <person name="Wu L."/>
            <person name="Ma J."/>
        </authorList>
    </citation>
    <scope>NUCLEOTIDE SEQUENCE [LARGE SCALE GENOMIC DNA]</scope>
    <source>
        <strain evidence="2">CCUG 61696</strain>
    </source>
</reference>
<dbReference type="InterPro" id="IPR047676">
    <property type="entry name" value="FxLYD_dom"/>
</dbReference>
<dbReference type="Proteomes" id="UP001597171">
    <property type="component" value="Unassembled WGS sequence"/>
</dbReference>
<accession>A0ABW3ZA86</accession>
<dbReference type="NCBIfam" id="NF038353">
    <property type="entry name" value="FxLYD_dom"/>
    <property type="match status" value="1"/>
</dbReference>
<dbReference type="EMBL" id="JBHTMX010000190">
    <property type="protein sequence ID" value="MFD1333237.1"/>
    <property type="molecule type" value="Genomic_DNA"/>
</dbReference>
<dbReference type="RefSeq" id="WP_378776613.1">
    <property type="nucleotide sequence ID" value="NZ_JBHTMX010000190.1"/>
</dbReference>
<keyword evidence="2" id="KW-1185">Reference proteome</keyword>
<proteinExistence type="predicted"/>
<evidence type="ECO:0000313" key="2">
    <source>
        <dbReference type="Proteomes" id="UP001597171"/>
    </source>
</evidence>
<name>A0ABW3ZA86_9HYPH</name>
<gene>
    <name evidence="1" type="ORF">ACFQ4O_14665</name>
</gene>
<sequence>RREPRPSPATVVAALGLCALTLLLAFRTDVVRAAPGAASLYARIGLPVNVRGLEIARVTSVEEMENGVPMLLVSGEIGNVSGETVEVPRLRLAVLAGDGRELYAWTTVSGRRELAEGETATFRARLASPPAEGRRIAVRFLNSADLPHGDDGA</sequence>
<evidence type="ECO:0000313" key="1">
    <source>
        <dbReference type="EMBL" id="MFD1333237.1"/>
    </source>
</evidence>